<feature type="compositionally biased region" description="Low complexity" evidence="1">
    <location>
        <begin position="90"/>
        <end position="105"/>
    </location>
</feature>
<evidence type="ECO:0000256" key="1">
    <source>
        <dbReference type="SAM" id="MobiDB-lite"/>
    </source>
</evidence>
<dbReference type="GeneID" id="30017988"/>
<sequence length="287" mass="32683">MHRAFHHLPSLPSEVQLMIRDAAVLDRPFPSAHEAQAMLRRFPETRPDAEPAETVTALATDDHGVTRRLTMVTSQDVFIFEQRTSSWPLRTRSAPSTAAPACRRPAAAHERTSGQSQTNKLNGPLTLKDLRHIGINFSYDWLVLDDDVRVASGAESQLEALIKVAARLSSHTIIYLYNEDLVLTNDDKCQCRGCYDNDYNANNVLHGDPDDCMFFGQRATYWSYFIKLGWQLGEYSWKGHARHEIRNFISILNRRVAQFRSGSTWDNPWDAVFTGSSFRLLTNGRQR</sequence>
<reference evidence="2 3" key="1">
    <citation type="journal article" date="2016" name="Genome Biol. Evol.">
        <title>Divergent and convergent evolution of fungal pathogenicity.</title>
        <authorList>
            <person name="Shang Y."/>
            <person name="Xiao G."/>
            <person name="Zheng P."/>
            <person name="Cen K."/>
            <person name="Zhan S."/>
            <person name="Wang C."/>
        </authorList>
    </citation>
    <scope>NUCLEOTIDE SEQUENCE [LARGE SCALE GENOMIC DNA]</scope>
    <source>
        <strain evidence="2 3">ARSEF 2679</strain>
    </source>
</reference>
<name>A0A168CAA8_CORFA</name>
<gene>
    <name evidence="2" type="ORF">ISF_01696</name>
</gene>
<dbReference type="RefSeq" id="XP_018707026.1">
    <property type="nucleotide sequence ID" value="XM_018845303.1"/>
</dbReference>
<protein>
    <submittedName>
        <fullName evidence="2">Uncharacterized protein</fullName>
    </submittedName>
</protein>
<accession>A0A168CAA8</accession>
<dbReference type="AlphaFoldDB" id="A0A168CAA8"/>
<proteinExistence type="predicted"/>
<feature type="region of interest" description="Disordered" evidence="1">
    <location>
        <begin position="90"/>
        <end position="121"/>
    </location>
</feature>
<organism evidence="2 3">
    <name type="scientific">Cordyceps fumosorosea (strain ARSEF 2679)</name>
    <name type="common">Isaria fumosorosea</name>
    <dbReference type="NCBI Taxonomy" id="1081104"/>
    <lineage>
        <taxon>Eukaryota</taxon>
        <taxon>Fungi</taxon>
        <taxon>Dikarya</taxon>
        <taxon>Ascomycota</taxon>
        <taxon>Pezizomycotina</taxon>
        <taxon>Sordariomycetes</taxon>
        <taxon>Hypocreomycetidae</taxon>
        <taxon>Hypocreales</taxon>
        <taxon>Cordycipitaceae</taxon>
        <taxon>Cordyceps</taxon>
    </lineage>
</organism>
<dbReference type="Proteomes" id="UP000076744">
    <property type="component" value="Unassembled WGS sequence"/>
</dbReference>
<keyword evidence="3" id="KW-1185">Reference proteome</keyword>
<evidence type="ECO:0000313" key="3">
    <source>
        <dbReference type="Proteomes" id="UP000076744"/>
    </source>
</evidence>
<comment type="caution">
    <text evidence="2">The sequence shown here is derived from an EMBL/GenBank/DDBJ whole genome shotgun (WGS) entry which is preliminary data.</text>
</comment>
<dbReference type="EMBL" id="AZHB01000003">
    <property type="protein sequence ID" value="OAA71145.1"/>
    <property type="molecule type" value="Genomic_DNA"/>
</dbReference>
<evidence type="ECO:0000313" key="2">
    <source>
        <dbReference type="EMBL" id="OAA71145.1"/>
    </source>
</evidence>